<name>A0A8B8FAT0_9HEMI</name>
<proteinExistence type="predicted"/>
<keyword evidence="2" id="KW-1185">Reference proteome</keyword>
<dbReference type="InterPro" id="IPR008906">
    <property type="entry name" value="HATC_C_dom"/>
</dbReference>
<dbReference type="Proteomes" id="UP000694846">
    <property type="component" value="Unplaced"/>
</dbReference>
<dbReference type="RefSeq" id="XP_025407512.1">
    <property type="nucleotide sequence ID" value="XM_025551727.1"/>
</dbReference>
<feature type="domain" description="HAT C-terminal dimerisation" evidence="1">
    <location>
        <begin position="642"/>
        <end position="710"/>
    </location>
</feature>
<evidence type="ECO:0000313" key="2">
    <source>
        <dbReference type="Proteomes" id="UP000694846"/>
    </source>
</evidence>
<dbReference type="GeneID" id="112681474"/>
<dbReference type="SUPFAM" id="SSF53098">
    <property type="entry name" value="Ribonuclease H-like"/>
    <property type="match status" value="1"/>
</dbReference>
<dbReference type="PANTHER" id="PTHR45749:SF35">
    <property type="entry name" value="AC-LIKE TRANSPOSASE-RELATED"/>
    <property type="match status" value="1"/>
</dbReference>
<dbReference type="PANTHER" id="PTHR45749">
    <property type="match status" value="1"/>
</dbReference>
<accession>A0A8B8FAT0</accession>
<dbReference type="InterPro" id="IPR012337">
    <property type="entry name" value="RNaseH-like_sf"/>
</dbReference>
<gene>
    <name evidence="3" type="primary">LOC112681474</name>
</gene>
<reference evidence="3" key="1">
    <citation type="submission" date="2025-08" db="UniProtKB">
        <authorList>
            <consortium name="RefSeq"/>
        </authorList>
    </citation>
    <scope>IDENTIFICATION</scope>
    <source>
        <tissue evidence="3">Whole body</tissue>
    </source>
</reference>
<organism evidence="2 3">
    <name type="scientific">Sipha flava</name>
    <name type="common">yellow sugarcane aphid</name>
    <dbReference type="NCBI Taxonomy" id="143950"/>
    <lineage>
        <taxon>Eukaryota</taxon>
        <taxon>Metazoa</taxon>
        <taxon>Ecdysozoa</taxon>
        <taxon>Arthropoda</taxon>
        <taxon>Hexapoda</taxon>
        <taxon>Insecta</taxon>
        <taxon>Pterygota</taxon>
        <taxon>Neoptera</taxon>
        <taxon>Paraneoptera</taxon>
        <taxon>Hemiptera</taxon>
        <taxon>Sternorrhyncha</taxon>
        <taxon>Aphidomorpha</taxon>
        <taxon>Aphidoidea</taxon>
        <taxon>Aphididae</taxon>
        <taxon>Sipha</taxon>
    </lineage>
</organism>
<dbReference type="OrthoDB" id="6587020at2759"/>
<sequence>MDVVLLGLRVKNQDLKYFFSSIEEENYSVSTNHDGQNVEVYDLSDLSTWPKVLTHIMKYEIVKLGPMQIKNFDFPPNEEYPKRSFSVNYYYRKLPNNEVFDRQWLVYSKTKNCVNCFAGKLFSKEIIDDNNYDCRLANSGFNDWKHLSETLKSHERSIIHYKSIQCWNELKLRISSDTTINKTNLALMEKEKMHWRDVLKRIVSVIHYLAKNNNAFRGQSDVLFTKNNGNFLGSIEMLSNFDPVIIEHVKRITNSETHVHYLGHEIQNEFIIIMDCTPDISHNEQLLLMIRVVNMYDDDQSKSPDIEEYFLDFIPVFTTTGLNLSNILLENLNKMGINIMDCRGQAYDNGSNMVGKYQGVQTRIINQNPRAFFTPCVSHNLNLVLRDSVKNSVQASTFFGTIQRVYTIFSASTSRWDIFKKHCELLTVKKWSETRWESRVNSVKALRYQLPNIIEALEEVSREASDTMSKSEAQSLANEISTFEFVLSLVIWYSILIEVNVVSKILQGRNIDIDISNKMLESLLIFLRSFKQTGFENSIVTAKEICEENDIEANFKSFLFFYIVDQAISSMETRFKQLESYKDDFGFLFRIRKLTKMADSDLLKHCMDLQNRLTDRDSKDIDALDLYAELLIFRSLVYENQTLLEALSIVKNSNGSFPNISVALRILLTIPVTSASAERSFSKLKIIKNYLRNRISQEQLTGLSIISIEKVFKRFISLLWFCPYPYSTISTMVGS</sequence>
<protein>
    <submittedName>
        <fullName evidence="3">Zinc finger MYM-type protein 1-like</fullName>
    </submittedName>
</protein>
<dbReference type="GO" id="GO:0046983">
    <property type="term" value="F:protein dimerization activity"/>
    <property type="evidence" value="ECO:0007669"/>
    <property type="project" value="InterPro"/>
</dbReference>
<evidence type="ECO:0000259" key="1">
    <source>
        <dbReference type="Pfam" id="PF05699"/>
    </source>
</evidence>
<dbReference type="Pfam" id="PF05699">
    <property type="entry name" value="Dimer_Tnp_hAT"/>
    <property type="match status" value="1"/>
</dbReference>
<evidence type="ECO:0000313" key="3">
    <source>
        <dbReference type="RefSeq" id="XP_025407512.1"/>
    </source>
</evidence>
<dbReference type="AlphaFoldDB" id="A0A8B8FAT0"/>